<dbReference type="KEGG" id="lmur:CPS94_01685"/>
<name>A0AAD0PC34_9LACO</name>
<dbReference type="GeneID" id="48465831"/>
<dbReference type="Gene3D" id="1.10.10.630">
    <property type="entry name" value="DnaD domain-like"/>
    <property type="match status" value="1"/>
</dbReference>
<dbReference type="NCBIfam" id="TIGR01446">
    <property type="entry name" value="DnaD_dom"/>
    <property type="match status" value="1"/>
</dbReference>
<evidence type="ECO:0000313" key="6">
    <source>
        <dbReference type="Proteomes" id="UP000250153"/>
    </source>
</evidence>
<sequence>MEKPSYFSILTADVRYDRRLGKPNARELYSEITALSNKDGYCHASNGYFAKLYEVDNGTISRWISTLEECGYLEREIIYHEGTKQVKERRLYPISTPIGRKRNTPPQKEQEGVGSGANTPPLRKRKENNTSVNNTSKNKIDRQIAGISKITKFKEFWEKNLGMVAPFILEDFAYEYWDWIDRGVDHDEVIEIFIKALSGAISYGANDKRKYTLGILHNWFNNNILSINAIEGEEKQFKAKKQRRRQNNSYTNSKPAIERDLSNKHYGTDEELEAEFFGEA</sequence>
<evidence type="ECO:0008006" key="7">
    <source>
        <dbReference type="Google" id="ProtNLM"/>
    </source>
</evidence>
<dbReference type="PANTHER" id="PTHR37293">
    <property type="entry name" value="PHAGE REPLICATION PROTEIN-RELATED"/>
    <property type="match status" value="1"/>
</dbReference>
<evidence type="ECO:0000313" key="5">
    <source>
        <dbReference type="Proteomes" id="UP000250143"/>
    </source>
</evidence>
<dbReference type="AlphaFoldDB" id="A0AAD0PC34"/>
<dbReference type="InterPro" id="IPR006343">
    <property type="entry name" value="DnaB/C_C"/>
</dbReference>
<evidence type="ECO:0000313" key="4">
    <source>
        <dbReference type="EMBL" id="AWZ41289.1"/>
    </source>
</evidence>
<protein>
    <recommendedName>
        <fullName evidence="7">DnaD domain protein</fullName>
    </recommendedName>
</protein>
<gene>
    <name evidence="4" type="ORF">CPQ89_09770</name>
    <name evidence="3" type="ORF">CPS94_01685</name>
</gene>
<keyword evidence="5" id="KW-1185">Reference proteome</keyword>
<dbReference type="InterPro" id="IPR053162">
    <property type="entry name" value="DnaD"/>
</dbReference>
<dbReference type="RefSeq" id="WP_112195529.1">
    <property type="nucleotide sequence ID" value="NZ_CP023565.1"/>
</dbReference>
<evidence type="ECO:0000256" key="1">
    <source>
        <dbReference type="ARBA" id="ARBA00093462"/>
    </source>
</evidence>
<feature type="region of interest" description="Disordered" evidence="2">
    <location>
        <begin position="94"/>
        <end position="137"/>
    </location>
</feature>
<feature type="compositionally biased region" description="Basic and acidic residues" evidence="2">
    <location>
        <begin position="256"/>
        <end position="268"/>
    </location>
</feature>
<evidence type="ECO:0000313" key="3">
    <source>
        <dbReference type="EMBL" id="AWZ37717.1"/>
    </source>
</evidence>
<evidence type="ECO:0000256" key="2">
    <source>
        <dbReference type="SAM" id="MobiDB-lite"/>
    </source>
</evidence>
<organism evidence="3 6">
    <name type="scientific">Ligilactobacillus murinus</name>
    <dbReference type="NCBI Taxonomy" id="1622"/>
    <lineage>
        <taxon>Bacteria</taxon>
        <taxon>Bacillati</taxon>
        <taxon>Bacillota</taxon>
        <taxon>Bacilli</taxon>
        <taxon>Lactobacillales</taxon>
        <taxon>Lactobacillaceae</taxon>
        <taxon>Ligilactobacillus</taxon>
    </lineage>
</organism>
<dbReference type="Proteomes" id="UP000250153">
    <property type="component" value="Chromosome"/>
</dbReference>
<dbReference type="EMBL" id="CP023566">
    <property type="protein sequence ID" value="AWZ41289.1"/>
    <property type="molecule type" value="Genomic_DNA"/>
</dbReference>
<comment type="similarity">
    <text evidence="1">Belongs to the DnaB/DnaD family.</text>
</comment>
<dbReference type="Pfam" id="PF13730">
    <property type="entry name" value="HTH_36"/>
    <property type="match status" value="1"/>
</dbReference>
<accession>A0AAD0PC34</accession>
<dbReference type="InterPro" id="IPR034829">
    <property type="entry name" value="DnaD-like_sf"/>
</dbReference>
<feature type="region of interest" description="Disordered" evidence="2">
    <location>
        <begin position="237"/>
        <end position="269"/>
    </location>
</feature>
<dbReference type="EMBL" id="CP023565">
    <property type="protein sequence ID" value="AWZ37717.1"/>
    <property type="molecule type" value="Genomic_DNA"/>
</dbReference>
<dbReference type="SUPFAM" id="SSF158499">
    <property type="entry name" value="DnaD domain-like"/>
    <property type="match status" value="1"/>
</dbReference>
<dbReference type="PANTHER" id="PTHR37293:SF5">
    <property type="entry name" value="DNA REPLICATION PROTEIN"/>
    <property type="match status" value="1"/>
</dbReference>
<dbReference type="Proteomes" id="UP000250143">
    <property type="component" value="Chromosome"/>
</dbReference>
<reference evidence="5 6" key="1">
    <citation type="submission" date="2017-09" db="EMBL/GenBank/DDBJ databases">
        <title>Predominant Lactobacillus spp. isolated from feces of mice subjected to short-term calorie restriction.</title>
        <authorList>
            <person name="Zhang C."/>
            <person name="Zhao L."/>
            <person name="Pan F."/>
        </authorList>
    </citation>
    <scope>NUCLEOTIDE SEQUENCE [LARGE SCALE GENOMIC DNA]</scope>
    <source>
        <strain evidence="4 5">CR141</strain>
        <strain evidence="3 6">CR147</strain>
    </source>
</reference>
<proteinExistence type="inferred from homology"/>